<evidence type="ECO:0000259" key="2">
    <source>
        <dbReference type="Pfam" id="PF22740"/>
    </source>
</evidence>
<dbReference type="RefSeq" id="WP_146790536.1">
    <property type="nucleotide sequence ID" value="NZ_BAABIO010000003.1"/>
</dbReference>
<proteinExistence type="predicted"/>
<sequence length="497" mass="57775">MQELINAVTQLYKTWCGSEPTSVDVIQQSGSDRRYFRLHGNECRTVIGTHGLNVPENEAFIYFSGQFHKKELHVPEIIAVSEDETVYLQEDFGDTSLMNILEEKGCVPEVYELFKESLYQLVRLQVKGDEGLNYEKCLTNKEFGKQAIMADLLYFKYYFLDALHKPYDKQRLIDDFEALSNYLTHTEYKYFMFRDFQSRNIMVTEDKQVHFIDYQGGMKGAPQYDVASMLWQARANLPDEWKTALLEEYMDSFENVISTTIDRDVFRSQYNGYVLIRLLQVLGAYGFRGLFERKAHFLTSIPQALKNLKWFVDNNNMGIAVPEFQKVLQLCIDNEIMARFTPVQADANTPLHVKICSFSYRKGIPEDKSVHGGGFVFDCRGIDNPGRHVEYKEIHGRDRPVMEYLERQTRMNDFLNSVFDIVDISVEEYIKRGFDHLTINFGCTGGQHRSVYAADATARHLRNKYKVKIELCHREQEAKGWKNPLGSSYPALKKEDE</sequence>
<dbReference type="Proteomes" id="UP000321204">
    <property type="component" value="Chromosome"/>
</dbReference>
<dbReference type="InterPro" id="IPR053931">
    <property type="entry name" value="RapZ_C"/>
</dbReference>
<reference evidence="3 4" key="1">
    <citation type="journal article" date="2015" name="Int. J. Syst. Evol. Microbiol.">
        <title>Flavisolibacter ginsenosidimutans sp. nov., with ginsenoside-converting activity isolated from soil used for cultivating ginseng.</title>
        <authorList>
            <person name="Zhao Y."/>
            <person name="Liu Q."/>
            <person name="Kang M.S."/>
            <person name="Jin F."/>
            <person name="Yu H."/>
            <person name="Im W.T."/>
        </authorList>
    </citation>
    <scope>NUCLEOTIDE SEQUENCE [LARGE SCALE GENOMIC DNA]</scope>
    <source>
        <strain evidence="3 4">Gsoil 636</strain>
    </source>
</reference>
<dbReference type="EMBL" id="CP042433">
    <property type="protein sequence ID" value="QEC57819.1"/>
    <property type="molecule type" value="Genomic_DNA"/>
</dbReference>
<dbReference type="SUPFAM" id="SSF56112">
    <property type="entry name" value="Protein kinase-like (PK-like)"/>
    <property type="match status" value="1"/>
</dbReference>
<feature type="domain" description="RapZ C-terminal" evidence="2">
    <location>
        <begin position="352"/>
        <end position="476"/>
    </location>
</feature>
<feature type="domain" description="Aminoglycoside phosphotransferase" evidence="1">
    <location>
        <begin position="31"/>
        <end position="249"/>
    </location>
</feature>
<keyword evidence="4" id="KW-1185">Reference proteome</keyword>
<dbReference type="Gene3D" id="3.90.1200.10">
    <property type="match status" value="1"/>
</dbReference>
<dbReference type="InterPro" id="IPR005337">
    <property type="entry name" value="RapZ-like"/>
</dbReference>
<evidence type="ECO:0000313" key="3">
    <source>
        <dbReference type="EMBL" id="QEC57819.1"/>
    </source>
</evidence>
<evidence type="ECO:0000313" key="4">
    <source>
        <dbReference type="Proteomes" id="UP000321204"/>
    </source>
</evidence>
<dbReference type="GO" id="GO:0016740">
    <property type="term" value="F:transferase activity"/>
    <property type="evidence" value="ECO:0007669"/>
    <property type="project" value="UniProtKB-KW"/>
</dbReference>
<dbReference type="Pfam" id="PF01636">
    <property type="entry name" value="APH"/>
    <property type="match status" value="1"/>
</dbReference>
<dbReference type="Gene3D" id="3.30.200.20">
    <property type="entry name" value="Phosphorylase Kinase, domain 1"/>
    <property type="match status" value="1"/>
</dbReference>
<dbReference type="AlphaFoldDB" id="A0A5B8UNM3"/>
<dbReference type="InterPro" id="IPR011009">
    <property type="entry name" value="Kinase-like_dom_sf"/>
</dbReference>
<organism evidence="3 4">
    <name type="scientific">Flavisolibacter ginsenosidimutans</name>
    <dbReference type="NCBI Taxonomy" id="661481"/>
    <lineage>
        <taxon>Bacteria</taxon>
        <taxon>Pseudomonadati</taxon>
        <taxon>Bacteroidota</taxon>
        <taxon>Chitinophagia</taxon>
        <taxon>Chitinophagales</taxon>
        <taxon>Chitinophagaceae</taxon>
        <taxon>Flavisolibacter</taxon>
    </lineage>
</organism>
<accession>A0A5B8UNM3</accession>
<dbReference type="PANTHER" id="PTHR30448">
    <property type="entry name" value="RNASE ADAPTER PROTEIN RAPZ"/>
    <property type="match status" value="1"/>
</dbReference>
<dbReference type="InterPro" id="IPR002575">
    <property type="entry name" value="Aminoglycoside_PTrfase"/>
</dbReference>
<dbReference type="Pfam" id="PF22740">
    <property type="entry name" value="PapZ_C"/>
    <property type="match status" value="1"/>
</dbReference>
<dbReference type="KEGG" id="fgg:FSB75_18560"/>
<protein>
    <submittedName>
        <fullName evidence="3">Phosphotransferase</fullName>
    </submittedName>
</protein>
<dbReference type="PANTHER" id="PTHR30448:SF0">
    <property type="entry name" value="RNASE ADAPTER PROTEIN RAPZ"/>
    <property type="match status" value="1"/>
</dbReference>
<evidence type="ECO:0000259" key="1">
    <source>
        <dbReference type="Pfam" id="PF01636"/>
    </source>
</evidence>
<name>A0A5B8UNM3_9BACT</name>
<dbReference type="OrthoDB" id="9784461at2"/>
<keyword evidence="3" id="KW-0808">Transferase</keyword>
<gene>
    <name evidence="3" type="ORF">FSB75_18560</name>
</gene>
<dbReference type="GO" id="GO:0005524">
    <property type="term" value="F:ATP binding"/>
    <property type="evidence" value="ECO:0007669"/>
    <property type="project" value="InterPro"/>
</dbReference>